<evidence type="ECO:0000256" key="2">
    <source>
        <dbReference type="PROSITE-ProRule" id="PRU00591"/>
    </source>
</evidence>
<evidence type="ECO:0000256" key="3">
    <source>
        <dbReference type="SAM" id="SignalP"/>
    </source>
</evidence>
<dbReference type="PROSITE" id="PS51170">
    <property type="entry name" value="CW"/>
    <property type="match status" value="3"/>
</dbReference>
<keyword evidence="4" id="KW-0378">Hydrolase</keyword>
<sequence>MFKRSSKMTALLVAAAAVVSIVPASASERLGTKEGTITNARAYDGGYIYDGYRTDDDDSALYFNNGSKDVNADADEDYDSYPLARYGEKYATVLDDKDEYLVDLSSGKIDDEETVEDKIDNAKNKLKSKINKEDRYSKFKGSDFTKVYDSDNKENDKIELGHNSFAKVLDNKYGEVWYQYSAEGDDDAADRTTGAGVGYYQGYSNDSGKYIDVTQDANIYAYDMEKNKTVKIEEYGKTYGSYNLKATLVNTTAIAQDKDNLYLVAEVVISGEKQADTTQYFLQKVSKTQGDKKDGAYLPKDTTSYQLNVAMNEYKDGDNKLRIYDDGDSSDAADVIMSYVDYLNGKETDFDGRVCENIEVKDGVLYATTVKTDNVKMFKIKLKKDKLDITEKVDPQVDDKGNTSKIENIDAYTVKKDGDGDHDTVDVVADKDGKNYSIDVDGNTWILDKGKILKADGTDFKEVYTVDRSIDKLDVYDENNLIAWSSDGDVYTTVAEGKKQTEEDAGVDTDKKDDTTPVVKAGWDKNADGTWTFYKDGAKVTGWLNDKGTWYYLDAAGTMKTGWVQAGSWYYLNASGAMQTGWVNDNGTWYYCNGSGAMQTGWLLDGSTWYYLNANGSMAANTTVDGYVLGANGAML</sequence>
<feature type="chain" id="PRO_5026660119" evidence="3">
    <location>
        <begin position="27"/>
        <end position="636"/>
    </location>
</feature>
<proteinExistence type="predicted"/>
<feature type="signal peptide" evidence="3">
    <location>
        <begin position="1"/>
        <end position="26"/>
    </location>
</feature>
<feature type="repeat" description="Cell wall-binding" evidence="2">
    <location>
        <begin position="599"/>
        <end position="618"/>
    </location>
</feature>
<dbReference type="RefSeq" id="WP_156736584.1">
    <property type="nucleotide sequence ID" value="NZ_CACRTU010000013.1"/>
</dbReference>
<accession>A0A6N3BZ61</accession>
<feature type="repeat" description="Cell wall-binding" evidence="2">
    <location>
        <begin position="579"/>
        <end position="598"/>
    </location>
</feature>
<protein>
    <submittedName>
        <fullName evidence="4">Autolysin</fullName>
        <ecNumber evidence="4">3.5.1.28</ecNumber>
    </submittedName>
</protein>
<reference evidence="4" key="1">
    <citation type="submission" date="2019-11" db="EMBL/GenBank/DDBJ databases">
        <authorList>
            <person name="Feng L."/>
        </authorList>
    </citation>
    <scope>NUCLEOTIDE SEQUENCE</scope>
    <source>
        <strain evidence="4">CButyricumLFYP62</strain>
    </source>
</reference>
<dbReference type="EMBL" id="CACRTU010000013">
    <property type="protein sequence ID" value="VYU06897.1"/>
    <property type="molecule type" value="Genomic_DNA"/>
</dbReference>
<dbReference type="GO" id="GO:0008745">
    <property type="term" value="F:N-acetylmuramoyl-L-alanine amidase activity"/>
    <property type="evidence" value="ECO:0007669"/>
    <property type="project" value="UniProtKB-EC"/>
</dbReference>
<gene>
    <name evidence="4" type="primary">lytA_13</name>
    <name evidence="4" type="ORF">CBLFYP62_01374</name>
</gene>
<dbReference type="Pfam" id="PF19127">
    <property type="entry name" value="Choline_bind_3"/>
    <property type="match status" value="2"/>
</dbReference>
<dbReference type="InterPro" id="IPR018337">
    <property type="entry name" value="Cell_wall/Cho-bd_repeat"/>
</dbReference>
<dbReference type="SUPFAM" id="SSF69360">
    <property type="entry name" value="Cell wall binding repeat"/>
    <property type="match status" value="1"/>
</dbReference>
<keyword evidence="3" id="KW-0732">Signal</keyword>
<keyword evidence="1" id="KW-0677">Repeat</keyword>
<organism evidence="4">
    <name type="scientific">Clostridium butyricum</name>
    <dbReference type="NCBI Taxonomy" id="1492"/>
    <lineage>
        <taxon>Bacteria</taxon>
        <taxon>Bacillati</taxon>
        <taxon>Bacillota</taxon>
        <taxon>Clostridia</taxon>
        <taxon>Eubacteriales</taxon>
        <taxon>Clostridiaceae</taxon>
        <taxon>Clostridium</taxon>
    </lineage>
</organism>
<dbReference type="AlphaFoldDB" id="A0A6N3BZ61"/>
<evidence type="ECO:0000256" key="1">
    <source>
        <dbReference type="ARBA" id="ARBA00022737"/>
    </source>
</evidence>
<feature type="repeat" description="Cell wall-binding" evidence="2">
    <location>
        <begin position="540"/>
        <end position="559"/>
    </location>
</feature>
<name>A0A6N3BZ61_CLOBU</name>
<dbReference type="EC" id="3.5.1.28" evidence="4"/>
<evidence type="ECO:0000313" key="4">
    <source>
        <dbReference type="EMBL" id="VYU06897.1"/>
    </source>
</evidence>
<dbReference type="Gene3D" id="2.10.270.10">
    <property type="entry name" value="Cholin Binding"/>
    <property type="match status" value="2"/>
</dbReference>